<feature type="region of interest" description="Disordered" evidence="3">
    <location>
        <begin position="1"/>
        <end position="24"/>
    </location>
</feature>
<keyword evidence="2" id="KW-0418">Kinase</keyword>
<comment type="caution">
    <text evidence="5">The sequence shown here is derived from an EMBL/GenBank/DDBJ whole genome shotgun (WGS) entry which is preliminary data.</text>
</comment>
<keyword evidence="6" id="KW-1185">Reference proteome</keyword>
<dbReference type="Proteomes" id="UP000789706">
    <property type="component" value="Unassembled WGS sequence"/>
</dbReference>
<proteinExistence type="predicted"/>
<evidence type="ECO:0000256" key="3">
    <source>
        <dbReference type="SAM" id="MobiDB-lite"/>
    </source>
</evidence>
<feature type="region of interest" description="Disordered" evidence="3">
    <location>
        <begin position="66"/>
        <end position="90"/>
    </location>
</feature>
<protein>
    <submittedName>
        <fullName evidence="5">11126_t:CDS:1</fullName>
    </submittedName>
</protein>
<sequence>MQRKLSTPTPTTSRSSSSARNLNPNTIALPSPIVNSEFSTSLFSLINNYTSMNNYTLNNHLQNSLRNSFNHSRSNSSQHTPKSSHFSKNSSNSNLLSINIDYDVLSQDNDIIPESKSSSTNLSRNSQRSILQNLVFGNNKTKILVFGSINIDDFFKVPHIVHNGETITSSSYFQRAGGKGVKVWHAGKIGQDGIWIKENMSKQNVNVDNIIVSNQESTGRAFIQLSQDTGDNAIVLLPGANHKFNIEEVKSILNQEFKKGDWLVLQNEIGIIDLLKILSKKFPSIIGIIITLGEKGLIAWYKPEKKIFTLPSLKIKVCDTTGAGDTFIGYFVASLVRNQQEKIIQEEDQIFLMALKEATVAAGLAVSKLGAMESIPHLTDVRKNLKSNI</sequence>
<dbReference type="PANTHER" id="PTHR10584:SF166">
    <property type="entry name" value="RIBOKINASE"/>
    <property type="match status" value="1"/>
</dbReference>
<dbReference type="Pfam" id="PF00294">
    <property type="entry name" value="PfkB"/>
    <property type="match status" value="2"/>
</dbReference>
<evidence type="ECO:0000259" key="4">
    <source>
        <dbReference type="Pfam" id="PF00294"/>
    </source>
</evidence>
<reference evidence="5" key="1">
    <citation type="submission" date="2021-06" db="EMBL/GenBank/DDBJ databases">
        <authorList>
            <person name="Kallberg Y."/>
            <person name="Tangrot J."/>
            <person name="Rosling A."/>
        </authorList>
    </citation>
    <scope>NUCLEOTIDE SEQUENCE</scope>
    <source>
        <strain evidence="5">AZ414A</strain>
    </source>
</reference>
<dbReference type="PANTHER" id="PTHR10584">
    <property type="entry name" value="SUGAR KINASE"/>
    <property type="match status" value="1"/>
</dbReference>
<dbReference type="EMBL" id="CAJVPK010000514">
    <property type="protein sequence ID" value="CAG8520605.1"/>
    <property type="molecule type" value="Genomic_DNA"/>
</dbReference>
<feature type="domain" description="Carbohydrate kinase PfkB" evidence="4">
    <location>
        <begin position="141"/>
        <end position="267"/>
    </location>
</feature>
<dbReference type="InterPro" id="IPR011611">
    <property type="entry name" value="PfkB_dom"/>
</dbReference>
<evidence type="ECO:0000256" key="2">
    <source>
        <dbReference type="ARBA" id="ARBA00022777"/>
    </source>
</evidence>
<feature type="domain" description="Carbohydrate kinase PfkB" evidence="4">
    <location>
        <begin position="287"/>
        <end position="377"/>
    </location>
</feature>
<evidence type="ECO:0000256" key="1">
    <source>
        <dbReference type="ARBA" id="ARBA00022679"/>
    </source>
</evidence>
<evidence type="ECO:0000313" key="5">
    <source>
        <dbReference type="EMBL" id="CAG8520605.1"/>
    </source>
</evidence>
<dbReference type="OrthoDB" id="415590at2759"/>
<organism evidence="5 6">
    <name type="scientific">Diversispora eburnea</name>
    <dbReference type="NCBI Taxonomy" id="1213867"/>
    <lineage>
        <taxon>Eukaryota</taxon>
        <taxon>Fungi</taxon>
        <taxon>Fungi incertae sedis</taxon>
        <taxon>Mucoromycota</taxon>
        <taxon>Glomeromycotina</taxon>
        <taxon>Glomeromycetes</taxon>
        <taxon>Diversisporales</taxon>
        <taxon>Diversisporaceae</taxon>
        <taxon>Diversispora</taxon>
    </lineage>
</organism>
<feature type="compositionally biased region" description="Low complexity" evidence="3">
    <location>
        <begin position="1"/>
        <end position="18"/>
    </location>
</feature>
<evidence type="ECO:0000313" key="6">
    <source>
        <dbReference type="Proteomes" id="UP000789706"/>
    </source>
</evidence>
<dbReference type="GO" id="GO:0016301">
    <property type="term" value="F:kinase activity"/>
    <property type="evidence" value="ECO:0007669"/>
    <property type="project" value="UniProtKB-KW"/>
</dbReference>
<dbReference type="InterPro" id="IPR029056">
    <property type="entry name" value="Ribokinase-like"/>
</dbReference>
<name>A0A9N9FAA6_9GLOM</name>
<keyword evidence="1" id="KW-0808">Transferase</keyword>
<dbReference type="AlphaFoldDB" id="A0A9N9FAA6"/>
<accession>A0A9N9FAA6</accession>
<gene>
    <name evidence="5" type="ORF">DEBURN_LOCUS5640</name>
</gene>
<dbReference type="SUPFAM" id="SSF53613">
    <property type="entry name" value="Ribokinase-like"/>
    <property type="match status" value="1"/>
</dbReference>
<dbReference type="Gene3D" id="3.40.1190.20">
    <property type="match status" value="2"/>
</dbReference>